<name>Q097G2_STIAD</name>
<dbReference type="AntiFam" id="ANF00095">
    <property type="entry name" value="Shadow ORF (opposite ABC transporters)"/>
</dbReference>
<sequence length="464" mass="48994">MGAWRRSGRLRVEEGHAVGVEDMIAIGLDAHGGGRARRGGQVAGAPDGEPAQVGDGEVHVGIAAQPLDDLDAAVQGALSGLGQCELLGAEAERHAAALLRALELRGRGDGLSIRQGQGVALLGGLQEGHLRRAEESGDKAVDGVMVELLGRAPLLDVAPVEEDHLVGQGHGLDLVVGDVDHRRLELLVQAGDLQTHLRAQGGIQVGERLVEQEDARLADDGAANGDALPLATGERGGFAVEQRLQFQDARGAPHLLLDDAGLDLGQIQREGHVLPDGHVGIERVGLEHHRQVAPGRGQVRDGLAIEEDLTRGGLFQAGDQPQQRGLATARGAQEDAELVILDAQIHAFDDAGVSEGFGQGTDVECCHERTPKNYLTAPKVRPRTSCFCEPHPITMMGAQARVETAESLAQKRPSGLEKEATSALRGAAWVVVRFSDQNASFQLRMRASSAVEASPPRLTGSRTR</sequence>
<dbReference type="AntiFam" id="ANF00142">
    <property type="entry name" value="Shadow ORF (opposite yadG)"/>
</dbReference>
<accession>Q097G2</accession>
<dbReference type="Proteomes" id="UP000032702">
    <property type="component" value="Unassembled WGS sequence"/>
</dbReference>
<evidence type="ECO:0000313" key="2">
    <source>
        <dbReference type="Proteomes" id="UP000032702"/>
    </source>
</evidence>
<gene>
    <name evidence="1" type="ORF">STIAU_2298</name>
</gene>
<proteinExistence type="predicted"/>
<evidence type="ECO:0000313" key="1">
    <source>
        <dbReference type="EMBL" id="EAU67861.1"/>
    </source>
</evidence>
<organism evidence="1 2">
    <name type="scientific">Stigmatella aurantiaca (strain DW4/3-1)</name>
    <dbReference type="NCBI Taxonomy" id="378806"/>
    <lineage>
        <taxon>Bacteria</taxon>
        <taxon>Pseudomonadati</taxon>
        <taxon>Myxococcota</taxon>
        <taxon>Myxococcia</taxon>
        <taxon>Myxococcales</taxon>
        <taxon>Cystobacterineae</taxon>
        <taxon>Archangiaceae</taxon>
        <taxon>Stigmatella</taxon>
    </lineage>
</organism>
<dbReference type="AlphaFoldDB" id="Q097G2"/>
<reference evidence="1 2" key="1">
    <citation type="submission" date="2006-04" db="EMBL/GenBank/DDBJ databases">
        <authorList>
            <person name="Nierman W.C."/>
        </authorList>
    </citation>
    <scope>NUCLEOTIDE SEQUENCE [LARGE SCALE GENOMIC DNA]</scope>
    <source>
        <strain evidence="1 2">DW4/3-1</strain>
    </source>
</reference>
<dbReference type="EMBL" id="AAMD01000025">
    <property type="protein sequence ID" value="EAU67861.1"/>
    <property type="molecule type" value="Genomic_DNA"/>
</dbReference>
<comment type="caution">
    <text evidence="1">The sequence shown here is derived from an EMBL/GenBank/DDBJ whole genome shotgun (WGS) entry which is preliminary data.</text>
</comment>
<protein>
    <submittedName>
        <fullName evidence="1">Uncharacterized protein</fullName>
    </submittedName>
</protein>